<evidence type="ECO:0000256" key="4">
    <source>
        <dbReference type="ARBA" id="ARBA00022679"/>
    </source>
</evidence>
<keyword evidence="8" id="KW-0472">Membrane</keyword>
<dbReference type="PROSITE" id="PS50109">
    <property type="entry name" value="HIS_KIN"/>
    <property type="match status" value="1"/>
</dbReference>
<proteinExistence type="predicted"/>
<evidence type="ECO:0000256" key="1">
    <source>
        <dbReference type="ARBA" id="ARBA00000085"/>
    </source>
</evidence>
<evidence type="ECO:0000256" key="7">
    <source>
        <dbReference type="ARBA" id="ARBA00022840"/>
    </source>
</evidence>
<dbReference type="InterPro" id="IPR011495">
    <property type="entry name" value="Sig_transdc_His_kin_sub2_dim/P"/>
</dbReference>
<dbReference type="EMBL" id="JBHTJG010000001">
    <property type="protein sequence ID" value="MFD0945506.1"/>
    <property type="molecule type" value="Genomic_DNA"/>
</dbReference>
<evidence type="ECO:0000256" key="3">
    <source>
        <dbReference type="ARBA" id="ARBA00022553"/>
    </source>
</evidence>
<keyword evidence="5" id="KW-0547">Nucleotide-binding</keyword>
<feature type="transmembrane region" description="Helical" evidence="8">
    <location>
        <begin position="56"/>
        <end position="85"/>
    </location>
</feature>
<comment type="caution">
    <text evidence="10">The sequence shown here is derived from an EMBL/GenBank/DDBJ whole genome shotgun (WGS) entry which is preliminary data.</text>
</comment>
<dbReference type="PANTHER" id="PTHR41523:SF8">
    <property type="entry name" value="ETHYLENE RESPONSE SENSOR PROTEIN"/>
    <property type="match status" value="1"/>
</dbReference>
<keyword evidence="6 10" id="KW-0418">Kinase</keyword>
<dbReference type="Pfam" id="PF02518">
    <property type="entry name" value="HATPase_c"/>
    <property type="match status" value="1"/>
</dbReference>
<evidence type="ECO:0000256" key="6">
    <source>
        <dbReference type="ARBA" id="ARBA00022777"/>
    </source>
</evidence>
<evidence type="ECO:0000313" key="11">
    <source>
        <dbReference type="Proteomes" id="UP001596977"/>
    </source>
</evidence>
<evidence type="ECO:0000313" key="10">
    <source>
        <dbReference type="EMBL" id="MFD0945506.1"/>
    </source>
</evidence>
<keyword evidence="8" id="KW-0812">Transmembrane</keyword>
<dbReference type="GO" id="GO:0004673">
    <property type="term" value="F:protein histidine kinase activity"/>
    <property type="evidence" value="ECO:0007669"/>
    <property type="project" value="UniProtKB-EC"/>
</dbReference>
<organism evidence="10 11">
    <name type="scientific">Sphingomonas canadensis</name>
    <dbReference type="NCBI Taxonomy" id="1219257"/>
    <lineage>
        <taxon>Bacteria</taxon>
        <taxon>Pseudomonadati</taxon>
        <taxon>Pseudomonadota</taxon>
        <taxon>Alphaproteobacteria</taxon>
        <taxon>Sphingomonadales</taxon>
        <taxon>Sphingomonadaceae</taxon>
        <taxon>Sphingomonas</taxon>
    </lineage>
</organism>
<dbReference type="PRINTS" id="PR00344">
    <property type="entry name" value="BCTRLSENSOR"/>
</dbReference>
<protein>
    <recommendedName>
        <fullName evidence="2">histidine kinase</fullName>
        <ecNumber evidence="2">2.7.13.3</ecNumber>
    </recommendedName>
</protein>
<dbReference type="PANTHER" id="PTHR41523">
    <property type="entry name" value="TWO-COMPONENT SYSTEM SENSOR PROTEIN"/>
    <property type="match status" value="1"/>
</dbReference>
<dbReference type="Gene3D" id="3.30.565.10">
    <property type="entry name" value="Histidine kinase-like ATPase, C-terminal domain"/>
    <property type="match status" value="1"/>
</dbReference>
<dbReference type="InterPro" id="IPR036890">
    <property type="entry name" value="HATPase_C_sf"/>
</dbReference>
<dbReference type="InterPro" id="IPR004358">
    <property type="entry name" value="Sig_transdc_His_kin-like_C"/>
</dbReference>
<gene>
    <name evidence="10" type="ORF">ACFQ1E_04045</name>
</gene>
<dbReference type="InterPro" id="IPR003594">
    <property type="entry name" value="HATPase_dom"/>
</dbReference>
<feature type="domain" description="Histidine kinase" evidence="9">
    <location>
        <begin position="149"/>
        <end position="339"/>
    </location>
</feature>
<evidence type="ECO:0000256" key="5">
    <source>
        <dbReference type="ARBA" id="ARBA00022741"/>
    </source>
</evidence>
<keyword evidence="8" id="KW-1133">Transmembrane helix</keyword>
<keyword evidence="3" id="KW-0597">Phosphoprotein</keyword>
<dbReference type="SUPFAM" id="SSF55874">
    <property type="entry name" value="ATPase domain of HSP90 chaperone/DNA topoisomerase II/histidine kinase"/>
    <property type="match status" value="1"/>
</dbReference>
<dbReference type="Proteomes" id="UP001596977">
    <property type="component" value="Unassembled WGS sequence"/>
</dbReference>
<dbReference type="EC" id="2.7.13.3" evidence="2"/>
<keyword evidence="11" id="KW-1185">Reference proteome</keyword>
<dbReference type="SMART" id="SM00387">
    <property type="entry name" value="HATPase_c"/>
    <property type="match status" value="1"/>
</dbReference>
<reference evidence="11" key="1">
    <citation type="journal article" date="2019" name="Int. J. Syst. Evol. Microbiol.">
        <title>The Global Catalogue of Microorganisms (GCM) 10K type strain sequencing project: providing services to taxonomists for standard genome sequencing and annotation.</title>
        <authorList>
            <consortium name="The Broad Institute Genomics Platform"/>
            <consortium name="The Broad Institute Genome Sequencing Center for Infectious Disease"/>
            <person name="Wu L."/>
            <person name="Ma J."/>
        </authorList>
    </citation>
    <scope>NUCLEOTIDE SEQUENCE [LARGE SCALE GENOMIC DNA]</scope>
    <source>
        <strain evidence="11">CCUG 62982</strain>
    </source>
</reference>
<name>A0ABW3H216_9SPHN</name>
<evidence type="ECO:0000259" key="9">
    <source>
        <dbReference type="PROSITE" id="PS50109"/>
    </source>
</evidence>
<keyword evidence="4 10" id="KW-0808">Transferase</keyword>
<evidence type="ECO:0000256" key="2">
    <source>
        <dbReference type="ARBA" id="ARBA00012438"/>
    </source>
</evidence>
<dbReference type="RefSeq" id="WP_264942255.1">
    <property type="nucleotide sequence ID" value="NZ_JAPDRA010000001.1"/>
</dbReference>
<evidence type="ECO:0000256" key="8">
    <source>
        <dbReference type="SAM" id="Phobius"/>
    </source>
</evidence>
<dbReference type="Pfam" id="PF07568">
    <property type="entry name" value="HisKA_2"/>
    <property type="match status" value="1"/>
</dbReference>
<feature type="transmembrane region" description="Helical" evidence="8">
    <location>
        <begin position="24"/>
        <end position="44"/>
    </location>
</feature>
<feature type="transmembrane region" description="Helical" evidence="8">
    <location>
        <begin position="97"/>
        <end position="121"/>
    </location>
</feature>
<comment type="catalytic activity">
    <reaction evidence="1">
        <text>ATP + protein L-histidine = ADP + protein N-phospho-L-histidine.</text>
        <dbReference type="EC" id="2.7.13.3"/>
    </reaction>
</comment>
<sequence>MAGKEASPGERWHERFPIAPARPWIAPAAALGLVALALLLRIAIRPWAPTGLPFLFFFPAVMLTAFLFGVRTAVAAAGFSLLLAWTLLIGDPMRPGVFVAILPAVVPFVVLAGFTLWLFHLMQQTNAMLRRERARSAALAETREALFRELQHRVSNNLQVAAGLLVLQKRHVTDANARAAVDEAARRIGMIGRVSRQLYAADGKARAMQDFLAPLCADAVEMSGRDGITVAVQGDGDVMLAPDAALPVALIVAEAVANAIEHGFAARSGGRIDVVHARDGEGMLTVEVRDDGCGLPDGFAMAEAAGLGLGIARTLAEQLGGSFTLERGERTVARLTLPA</sequence>
<accession>A0ABW3H216</accession>
<dbReference type="InterPro" id="IPR005467">
    <property type="entry name" value="His_kinase_dom"/>
</dbReference>
<keyword evidence="7" id="KW-0067">ATP-binding</keyword>